<keyword evidence="5" id="KW-0496">Mitochondrion</keyword>
<accession>A0A8H6HZZ2</accession>
<gene>
    <name evidence="9" type="ORF">DFP72DRAFT_846858</name>
</gene>
<evidence type="ECO:0000256" key="3">
    <source>
        <dbReference type="ARBA" id="ARBA00022946"/>
    </source>
</evidence>
<keyword evidence="10" id="KW-1185">Reference proteome</keyword>
<keyword evidence="4" id="KW-0689">Ribosomal protein</keyword>
<feature type="region of interest" description="Disordered" evidence="8">
    <location>
        <begin position="1092"/>
        <end position="1121"/>
    </location>
</feature>
<sequence>MSNRQRRVTTRYEKLTKNDANIISADGSKFSQTTSTAAMGTSSCKEVIRGKEESGETVSPGALRAASQPASQPAKAAPKERKVAQAIGGVKKGRKEKWETKKKQEKVHKTKDIPRFTRMVETKLIDMMPKTYQRPATLPEAFKAGSGGRETLVPRNIGKAMSYSDAPNNATKVFGLPRKMFLEYRILLSPCSVVPNMTLQAVETLEKAKASSSLDSRIVLHGRAGCDKSFLLHQAVQYAQAEGRVVFYVPRAASLVNSTTTFSFDLRTQTYLQPHASYRTLESRQAGQGQRRDFRQAAHEAGPDDQEAERRAQGQVGRELGGCARRPHERAASAVPHVARGGRLPGPAPGQSSLSRTTVLHSLPLPQHFGDWTVLVVVVVDSALLDRCACSQVLLVVVVVGGGGSRDLDVVRRRSQPPARHTWCSSSLSSSGPQERRRCRPTSSSHVQAFGRRRRRLLHWLLDSESGRATMDPTELIAPRHRRAVKSVVKTPRWPHSHLVISNSEGTVPYTRAPCVSLCEGRTSRFVAFKTCTMEEERHVHRWPVVPYKLRPQARGRAKPSPYRPGQAKPSHCMGAGLARLLAWLSCGNFRKPRLEPASPAIKQLAATELQTNLLPNFAPIQSPWPKPKPKPGRTDDRAYGLAPIFGRPKPHGPGQSQGFQAKPRPVKHYWPASTIRGVGVGKRARVAKDSLDSGCTKSLSSFVVAVPCGLDWGRRWADISSCASSWGRCLKLRERSHPTQSSIVDVKIAGNIEGARGVGDMATEYALVRLIAGILGRNKARQFRPSSHSGGARTSTHQLDLRARALRQSSLLHPRRAPSASGGRRGQSRVGGLGLLVPIGDFYGEGREGGLEAAEARRGGESIVVVVACDDEHASLRPSSSCAVGDSRFGPPSATYTTAATGARSTTSTHLPELVVEKCVEYIVLSPAGLGPGNLGMRRLCPLLAGAPAPTAAGRRSELEPEFEFGPSEIAAALLLTPSPPSNVERRRVTAARFNQVAATTGSLRHHNHPHALSLLLSQRMRRHTPHPSTVKTARAQRKAGSRRRCPPVPAVTSTPPGRVVVTLALTLLLGDWPSNAKAYTIAHTRPRSRRLAAHSHAFRPHSRKRRFQQSRPCCKFQPNNSTKRATGALSLLPMVNTTSTECRGGLSCAPVSAQGPEHSSTPRNDPRLQAQRRNAHSAQTRQTPKCQDGDSCANLVAPRCKSTALDHPVNGLRIASQKWLAKAGIDIPAPRLPVDQRPPNLGIVEIKPNSESDSQLTPRMETACHPCATDGKHREKRIAGSRKRHWGRMRGWQRLKTAPRSEHSSANAAWLAHPRRRHDLYAAGNGTVWGQGARRGARVWCRRPSKFKTADDTTAVCRGYARAPSEQPTLTTPGDDDDDNRRDVDGTQQKVDHQNGAIDAVLGRDPTNQRDCPRRATDNCAGWRIVDDDLVQRRQQQPWCTEGEAGVLVPPSTDSGDRRRRLDPARITTYPGYWIRRECFRSLPVAKHWHIVVVDDDGTPCCCAGNLVQGHPNDEHGDDLPSDVTMTISGARWRTHRRPTVVYPFEDPSSPSNRFSRREEDRPKLNKPTHPVGWTPRRNLCWPAVDVRLRLDYKTGTITSRRI</sequence>
<keyword evidence="3" id="KW-0809">Transit peptide</keyword>
<feature type="region of interest" description="Disordered" evidence="8">
    <location>
        <begin position="90"/>
        <end position="109"/>
    </location>
</feature>
<comment type="similarity">
    <text evidence="2">Belongs to the mitochondrion-specific ribosomal protein mS29 family.</text>
</comment>
<comment type="caution">
    <text evidence="9">The sequence shown here is derived from an EMBL/GenBank/DDBJ whole genome shotgun (WGS) entry which is preliminary data.</text>
</comment>
<feature type="compositionally biased region" description="Basic and acidic residues" evidence="8">
    <location>
        <begin position="290"/>
        <end position="312"/>
    </location>
</feature>
<evidence type="ECO:0000313" key="9">
    <source>
        <dbReference type="EMBL" id="KAF6756086.1"/>
    </source>
</evidence>
<dbReference type="Pfam" id="PF10236">
    <property type="entry name" value="DAP3"/>
    <property type="match status" value="1"/>
</dbReference>
<evidence type="ECO:0000256" key="1">
    <source>
        <dbReference type="ARBA" id="ARBA00004173"/>
    </source>
</evidence>
<dbReference type="PANTHER" id="PTHR12810:SF0">
    <property type="entry name" value="SMALL RIBOSOMAL SUBUNIT PROTEIN MS29"/>
    <property type="match status" value="1"/>
</dbReference>
<feature type="compositionally biased region" description="Basic and acidic residues" evidence="8">
    <location>
        <begin position="1381"/>
        <end position="1393"/>
    </location>
</feature>
<feature type="region of interest" description="Disordered" evidence="8">
    <location>
        <begin position="37"/>
        <end position="81"/>
    </location>
</feature>
<feature type="region of interest" description="Disordered" evidence="8">
    <location>
        <begin position="420"/>
        <end position="447"/>
    </location>
</feature>
<dbReference type="GO" id="GO:0005763">
    <property type="term" value="C:mitochondrial small ribosomal subunit"/>
    <property type="evidence" value="ECO:0007669"/>
    <property type="project" value="TreeGrafter"/>
</dbReference>
<dbReference type="GO" id="GO:0003735">
    <property type="term" value="F:structural constituent of ribosome"/>
    <property type="evidence" value="ECO:0007669"/>
    <property type="project" value="TreeGrafter"/>
</dbReference>
<feature type="compositionally biased region" description="Polar residues" evidence="8">
    <location>
        <begin position="423"/>
        <end position="433"/>
    </location>
</feature>
<evidence type="ECO:0000256" key="6">
    <source>
        <dbReference type="ARBA" id="ARBA00023274"/>
    </source>
</evidence>
<feature type="compositionally biased region" description="Low complexity" evidence="8">
    <location>
        <begin position="811"/>
        <end position="823"/>
    </location>
</feature>
<comment type="subcellular location">
    <subcellularLocation>
        <location evidence="1">Mitochondrion</location>
    </subcellularLocation>
</comment>
<dbReference type="EMBL" id="JACGCI010000027">
    <property type="protein sequence ID" value="KAF6756086.1"/>
    <property type="molecule type" value="Genomic_DNA"/>
</dbReference>
<evidence type="ECO:0000256" key="2">
    <source>
        <dbReference type="ARBA" id="ARBA00009863"/>
    </source>
</evidence>
<feature type="compositionally biased region" description="Polar residues" evidence="8">
    <location>
        <begin position="1178"/>
        <end position="1187"/>
    </location>
</feature>
<feature type="compositionally biased region" description="Basic residues" evidence="8">
    <location>
        <begin position="1092"/>
        <end position="1110"/>
    </location>
</feature>
<feature type="region of interest" description="Disordered" evidence="8">
    <location>
        <begin position="1149"/>
        <end position="1190"/>
    </location>
</feature>
<feature type="region of interest" description="Disordered" evidence="8">
    <location>
        <begin position="1546"/>
        <end position="1572"/>
    </location>
</feature>
<evidence type="ECO:0000256" key="4">
    <source>
        <dbReference type="ARBA" id="ARBA00022980"/>
    </source>
</evidence>
<protein>
    <recommendedName>
        <fullName evidence="7">Small ribosomal subunit protein mS29</fullName>
    </recommendedName>
</protein>
<feature type="compositionally biased region" description="Low complexity" evidence="8">
    <location>
        <begin position="65"/>
        <end position="76"/>
    </location>
</feature>
<proteinExistence type="inferred from homology"/>
<dbReference type="InterPro" id="IPR019368">
    <property type="entry name" value="Ribosomal_mS29"/>
</dbReference>
<name>A0A8H6HZZ2_9AGAR</name>
<keyword evidence="6" id="KW-0687">Ribonucleoprotein</keyword>
<dbReference type="Proteomes" id="UP000521943">
    <property type="component" value="Unassembled WGS sequence"/>
</dbReference>
<reference evidence="9 10" key="1">
    <citation type="submission" date="2020-07" db="EMBL/GenBank/DDBJ databases">
        <title>Comparative genomics of pyrophilous fungi reveals a link between fire events and developmental genes.</title>
        <authorList>
            <consortium name="DOE Joint Genome Institute"/>
            <person name="Steindorff A.S."/>
            <person name="Carver A."/>
            <person name="Calhoun S."/>
            <person name="Stillman K."/>
            <person name="Liu H."/>
            <person name="Lipzen A."/>
            <person name="Pangilinan J."/>
            <person name="Labutti K."/>
            <person name="Bruns T.D."/>
            <person name="Grigoriev I.V."/>
        </authorList>
    </citation>
    <scope>NUCLEOTIDE SEQUENCE [LARGE SCALE GENOMIC DNA]</scope>
    <source>
        <strain evidence="9 10">CBS 144469</strain>
    </source>
</reference>
<feature type="region of interest" description="Disordered" evidence="8">
    <location>
        <begin position="277"/>
        <end position="354"/>
    </location>
</feature>
<evidence type="ECO:0000256" key="8">
    <source>
        <dbReference type="SAM" id="MobiDB-lite"/>
    </source>
</evidence>
<dbReference type="PANTHER" id="PTHR12810">
    <property type="entry name" value="MITOCHONDRIAL 28S RIBOSOMAL PROTEIN S29"/>
    <property type="match status" value="1"/>
</dbReference>
<feature type="region of interest" description="Disordered" evidence="8">
    <location>
        <begin position="1361"/>
        <end position="1393"/>
    </location>
</feature>
<organism evidence="9 10">
    <name type="scientific">Ephemerocybe angulata</name>
    <dbReference type="NCBI Taxonomy" id="980116"/>
    <lineage>
        <taxon>Eukaryota</taxon>
        <taxon>Fungi</taxon>
        <taxon>Dikarya</taxon>
        <taxon>Basidiomycota</taxon>
        <taxon>Agaricomycotina</taxon>
        <taxon>Agaricomycetes</taxon>
        <taxon>Agaricomycetidae</taxon>
        <taxon>Agaricales</taxon>
        <taxon>Agaricineae</taxon>
        <taxon>Psathyrellaceae</taxon>
        <taxon>Ephemerocybe</taxon>
    </lineage>
</organism>
<evidence type="ECO:0000256" key="5">
    <source>
        <dbReference type="ARBA" id="ARBA00023128"/>
    </source>
</evidence>
<evidence type="ECO:0000256" key="7">
    <source>
        <dbReference type="ARBA" id="ARBA00035140"/>
    </source>
</evidence>
<feature type="region of interest" description="Disordered" evidence="8">
    <location>
        <begin position="811"/>
        <end position="830"/>
    </location>
</feature>
<evidence type="ECO:0000313" key="10">
    <source>
        <dbReference type="Proteomes" id="UP000521943"/>
    </source>
</evidence>